<dbReference type="InterPro" id="IPR009075">
    <property type="entry name" value="AcylCo_DH/oxidase_C"/>
</dbReference>
<feature type="domain" description="Acyl-CoA dehydrogenase/oxidase C-terminal" evidence="6">
    <location>
        <begin position="183"/>
        <end position="299"/>
    </location>
</feature>
<dbReference type="AlphaFoldDB" id="A0A1X1ZDF4"/>
<dbReference type="Pfam" id="PF00441">
    <property type="entry name" value="Acyl-CoA_dh_1"/>
    <property type="match status" value="1"/>
</dbReference>
<dbReference type="Gene3D" id="1.20.140.10">
    <property type="entry name" value="Butyryl-CoA Dehydrogenase, subunit A, domain 3"/>
    <property type="match status" value="1"/>
</dbReference>
<dbReference type="RefSeq" id="WP_085138577.1">
    <property type="nucleotide sequence ID" value="NZ_LQPI01000040.1"/>
</dbReference>
<dbReference type="STRING" id="1782.AWC18_09955"/>
<dbReference type="GO" id="GO:0050660">
    <property type="term" value="F:flavin adenine dinucleotide binding"/>
    <property type="evidence" value="ECO:0007669"/>
    <property type="project" value="InterPro"/>
</dbReference>
<evidence type="ECO:0000256" key="2">
    <source>
        <dbReference type="ARBA" id="ARBA00009347"/>
    </source>
</evidence>
<comment type="similarity">
    <text evidence="2">Belongs to the acyl-CoA dehydrogenase family.</text>
</comment>
<dbReference type="InterPro" id="IPR013786">
    <property type="entry name" value="AcylCoA_DH/ox_N"/>
</dbReference>
<dbReference type="Gene3D" id="1.10.540.10">
    <property type="entry name" value="Acyl-CoA dehydrogenase/oxidase, N-terminal domain"/>
    <property type="match status" value="1"/>
</dbReference>
<evidence type="ECO:0000256" key="1">
    <source>
        <dbReference type="ARBA" id="ARBA00001974"/>
    </source>
</evidence>
<dbReference type="EMBL" id="LQPI01000040">
    <property type="protein sequence ID" value="ORW21201.1"/>
    <property type="molecule type" value="Genomic_DNA"/>
</dbReference>
<comment type="caution">
    <text evidence="8">The sequence shown here is derived from an EMBL/GenBank/DDBJ whole genome shotgun (WGS) entry which is preliminary data.</text>
</comment>
<dbReference type="InterPro" id="IPR009100">
    <property type="entry name" value="AcylCoA_DH/oxidase_NM_dom_sf"/>
</dbReference>
<dbReference type="InterPro" id="IPR037069">
    <property type="entry name" value="AcylCoA_DH/ox_N_sf"/>
</dbReference>
<evidence type="ECO:0000313" key="8">
    <source>
        <dbReference type="EMBL" id="ORW21201.1"/>
    </source>
</evidence>
<keyword evidence="9" id="KW-1185">Reference proteome</keyword>
<evidence type="ECO:0000256" key="5">
    <source>
        <dbReference type="ARBA" id="ARBA00023002"/>
    </source>
</evidence>
<dbReference type="PANTHER" id="PTHR43884">
    <property type="entry name" value="ACYL-COA DEHYDROGENASE"/>
    <property type="match status" value="1"/>
</dbReference>
<proteinExistence type="inferred from homology"/>
<sequence>MPTDDDLDVDLEFLRASARDFLAGRGEKDSIEELARLDWTGLLVDDAAGGAGWRPVEAAVIAEEIGRAGDRSAWLGSAVAAAALATAPDAVRQGLLPGLLDGSIAAAVALPTSAETVRVARADRCAILVLLAHDGIELINDGLARCDDADLLDVNRPVHRVDISGAQRHSIGTAERSAELRRVARLLVSADSVGALSATLERLVGYLIDRIAFGAPIASFQAVQHRLVDLLVLQVKSRAIVMKAMRAVAVGDPQAALLTASAHSFVTAKTTAAVDECMQLSGGIGFTWEYPLHHELRRVFDNAQLFGTARSSHAELREVAGW</sequence>
<dbReference type="SUPFAM" id="SSF47203">
    <property type="entry name" value="Acyl-CoA dehydrogenase C-terminal domain-like"/>
    <property type="match status" value="1"/>
</dbReference>
<evidence type="ECO:0000256" key="4">
    <source>
        <dbReference type="ARBA" id="ARBA00022827"/>
    </source>
</evidence>
<dbReference type="GO" id="GO:0003995">
    <property type="term" value="F:acyl-CoA dehydrogenase activity"/>
    <property type="evidence" value="ECO:0007669"/>
    <property type="project" value="TreeGrafter"/>
</dbReference>
<evidence type="ECO:0000256" key="3">
    <source>
        <dbReference type="ARBA" id="ARBA00022630"/>
    </source>
</evidence>
<organism evidence="8 9">
    <name type="scientific">Mycolicibacter nonchromogenicus</name>
    <name type="common">Mycobacterium nonchromogenicum</name>
    <dbReference type="NCBI Taxonomy" id="1782"/>
    <lineage>
        <taxon>Bacteria</taxon>
        <taxon>Bacillati</taxon>
        <taxon>Actinomycetota</taxon>
        <taxon>Actinomycetes</taxon>
        <taxon>Mycobacteriales</taxon>
        <taxon>Mycobacteriaceae</taxon>
        <taxon>Mycolicibacter</taxon>
    </lineage>
</organism>
<dbReference type="PANTHER" id="PTHR43884:SF20">
    <property type="entry name" value="ACYL-COA DEHYDROGENASE FADE28"/>
    <property type="match status" value="1"/>
</dbReference>
<comment type="cofactor">
    <cofactor evidence="1">
        <name>FAD</name>
        <dbReference type="ChEBI" id="CHEBI:57692"/>
    </cofactor>
</comment>
<dbReference type="Proteomes" id="UP000193108">
    <property type="component" value="Unassembled WGS sequence"/>
</dbReference>
<evidence type="ECO:0000313" key="9">
    <source>
        <dbReference type="Proteomes" id="UP000193108"/>
    </source>
</evidence>
<gene>
    <name evidence="8" type="ORF">AWC18_09955</name>
</gene>
<keyword evidence="3" id="KW-0285">Flavoprotein</keyword>
<evidence type="ECO:0000259" key="6">
    <source>
        <dbReference type="Pfam" id="PF00441"/>
    </source>
</evidence>
<dbReference type="SUPFAM" id="SSF56645">
    <property type="entry name" value="Acyl-CoA dehydrogenase NM domain-like"/>
    <property type="match status" value="1"/>
</dbReference>
<accession>A0A1X1ZDF4</accession>
<protein>
    <submittedName>
        <fullName evidence="8">Acyl-CoA dehydrogenase</fullName>
    </submittedName>
</protein>
<keyword evidence="5" id="KW-0560">Oxidoreductase</keyword>
<reference evidence="8 9" key="1">
    <citation type="submission" date="2016-01" db="EMBL/GenBank/DDBJ databases">
        <title>The new phylogeny of the genus Mycobacterium.</title>
        <authorList>
            <person name="Tarcisio F."/>
            <person name="Conor M."/>
            <person name="Antonella G."/>
            <person name="Elisabetta G."/>
            <person name="Giulia F.S."/>
            <person name="Sara T."/>
            <person name="Anna F."/>
            <person name="Clotilde B."/>
            <person name="Roberto B."/>
            <person name="Veronica D.S."/>
            <person name="Fabio R."/>
            <person name="Monica P."/>
            <person name="Olivier J."/>
            <person name="Enrico T."/>
            <person name="Nicola S."/>
        </authorList>
    </citation>
    <scope>NUCLEOTIDE SEQUENCE [LARGE SCALE GENOMIC DNA]</scope>
    <source>
        <strain evidence="8 9">DSM 44164</strain>
    </source>
</reference>
<evidence type="ECO:0000259" key="7">
    <source>
        <dbReference type="Pfam" id="PF02771"/>
    </source>
</evidence>
<dbReference type="InterPro" id="IPR036250">
    <property type="entry name" value="AcylCo_DH-like_C"/>
</dbReference>
<dbReference type="Pfam" id="PF02771">
    <property type="entry name" value="Acyl-CoA_dh_N"/>
    <property type="match status" value="1"/>
</dbReference>
<keyword evidence="4" id="KW-0274">FAD</keyword>
<name>A0A1X1ZDF4_MYCNO</name>
<feature type="domain" description="Acyl-CoA dehydrogenase/oxidase N-terminal" evidence="7">
    <location>
        <begin position="26"/>
        <end position="102"/>
    </location>
</feature>